<feature type="transmembrane region" description="Helical" evidence="1">
    <location>
        <begin position="126"/>
        <end position="146"/>
    </location>
</feature>
<dbReference type="Proteomes" id="UP001519287">
    <property type="component" value="Unassembled WGS sequence"/>
</dbReference>
<organism evidence="3 4">
    <name type="scientific">Paenibacillus eucommiae</name>
    <dbReference type="NCBI Taxonomy" id="1355755"/>
    <lineage>
        <taxon>Bacteria</taxon>
        <taxon>Bacillati</taxon>
        <taxon>Bacillota</taxon>
        <taxon>Bacilli</taxon>
        <taxon>Bacillales</taxon>
        <taxon>Paenibacillaceae</taxon>
        <taxon>Paenibacillus</taxon>
    </lineage>
</organism>
<feature type="transmembrane region" description="Helical" evidence="1">
    <location>
        <begin position="195"/>
        <end position="218"/>
    </location>
</feature>
<name>A0ABS4IQ94_9BACL</name>
<dbReference type="InterPro" id="IPR039447">
    <property type="entry name" value="UreH-like_TM_dom"/>
</dbReference>
<keyword evidence="1" id="KW-0812">Transmembrane</keyword>
<accession>A0ABS4IQ94</accession>
<feature type="domain" description="Urease accessory protein UreH-like transmembrane" evidence="2">
    <location>
        <begin position="9"/>
        <end position="205"/>
    </location>
</feature>
<keyword evidence="1" id="KW-0472">Membrane</keyword>
<feature type="transmembrane region" description="Helical" evidence="1">
    <location>
        <begin position="6"/>
        <end position="31"/>
    </location>
</feature>
<dbReference type="EMBL" id="JAGGLB010000003">
    <property type="protein sequence ID" value="MBP1989738.1"/>
    <property type="molecule type" value="Genomic_DNA"/>
</dbReference>
<protein>
    <submittedName>
        <fullName evidence="3">Sulfite exporter TauE/SafE</fullName>
    </submittedName>
</protein>
<proteinExistence type="predicted"/>
<keyword evidence="4" id="KW-1185">Reference proteome</keyword>
<feature type="transmembrane region" description="Helical" evidence="1">
    <location>
        <begin position="51"/>
        <end position="68"/>
    </location>
</feature>
<dbReference type="PANTHER" id="PTHR42208">
    <property type="entry name" value="HEAVY METAL TRANSPORTER-RELATED"/>
    <property type="match status" value="1"/>
</dbReference>
<dbReference type="Pfam" id="PF13386">
    <property type="entry name" value="DsbD_2"/>
    <property type="match status" value="1"/>
</dbReference>
<evidence type="ECO:0000313" key="4">
    <source>
        <dbReference type="Proteomes" id="UP001519287"/>
    </source>
</evidence>
<gene>
    <name evidence="3" type="ORF">J2Z66_001336</name>
</gene>
<comment type="caution">
    <text evidence="3">The sequence shown here is derived from an EMBL/GenBank/DDBJ whole genome shotgun (WGS) entry which is preliminary data.</text>
</comment>
<dbReference type="PANTHER" id="PTHR42208:SF1">
    <property type="entry name" value="HEAVY METAL TRANSPORTER"/>
    <property type="match status" value="1"/>
</dbReference>
<dbReference type="RefSeq" id="WP_209970546.1">
    <property type="nucleotide sequence ID" value="NZ_JAGGLB010000003.1"/>
</dbReference>
<evidence type="ECO:0000256" key="1">
    <source>
        <dbReference type="SAM" id="Phobius"/>
    </source>
</evidence>
<feature type="transmembrane region" description="Helical" evidence="1">
    <location>
        <begin position="158"/>
        <end position="183"/>
    </location>
</feature>
<feature type="transmembrane region" description="Helical" evidence="1">
    <location>
        <begin position="74"/>
        <end position="95"/>
    </location>
</feature>
<sequence>MTSQSLTLIALTGLFSAPHCIAMCGGIVSGFTMRANTKALIIIVYYNGGRILTYTVLGAIMGVIGSFMDMAGSWVGFQGIASICGGLLMLLWIFTKIGLPLHHHRLYQASPVKRLLERLKKQGEGIAVFVSGLLFGLIPCGLTYAMQINAAASGNGAAGALSMAVFGLATMPALIIVALFAAIIKQSFRLAMIKVGNGLAVTIGLLCIMRGLSANQWIPAIHPWLW</sequence>
<reference evidence="3 4" key="1">
    <citation type="submission" date="2021-03" db="EMBL/GenBank/DDBJ databases">
        <title>Genomic Encyclopedia of Type Strains, Phase IV (KMG-IV): sequencing the most valuable type-strain genomes for metagenomic binning, comparative biology and taxonomic classification.</title>
        <authorList>
            <person name="Goeker M."/>
        </authorList>
    </citation>
    <scope>NUCLEOTIDE SEQUENCE [LARGE SCALE GENOMIC DNA]</scope>
    <source>
        <strain evidence="3 4">DSM 26048</strain>
    </source>
</reference>
<keyword evidence="1" id="KW-1133">Transmembrane helix</keyword>
<evidence type="ECO:0000259" key="2">
    <source>
        <dbReference type="Pfam" id="PF13386"/>
    </source>
</evidence>
<evidence type="ECO:0000313" key="3">
    <source>
        <dbReference type="EMBL" id="MBP1989738.1"/>
    </source>
</evidence>